<name>A0A809S4U3_9BACT</name>
<dbReference type="InterPro" id="IPR041383">
    <property type="entry name" value="RuvC_III"/>
</dbReference>
<proteinExistence type="inferred from homology"/>
<keyword evidence="3 12" id="KW-0479">Metal-binding</keyword>
<evidence type="ECO:0000256" key="1">
    <source>
        <dbReference type="ARBA" id="ARBA00001946"/>
    </source>
</evidence>
<evidence type="ECO:0000256" key="6">
    <source>
        <dbReference type="ARBA" id="ARBA00022842"/>
    </source>
</evidence>
<dbReference type="InterPro" id="IPR003615">
    <property type="entry name" value="HNH_nuc"/>
</dbReference>
<sequence>MSRLVLGLDLGEASVGGALLEVNDDDEILEVLWANSRVFSGVVDEKSKITLNAKRRGFRGQRRTIDRSAKRRRNVERALTIIGLLPEDAVERDRVLGRWSPKKEGRFLNPYEIRSRAIGEQVELFEIGRALQHILQRRGFRSNRKAKLADLIAPGSPFAGDEELRQWVRETDESVDVDEETDTMSAQIAGTDARSASQVVDGNESDVALQVDVGDDPRKTLDAINALKERWERSGLSTIGRYLHSLPEGQKKRKVNRLSREWLEDEFDRIWDFQSQFYPDILTTANKSLVRSAFEQRPLKPFRVLLPKRGYVAGVSSNEALRQFRACSLLGSAKPVARRGHWVSHRYRILETLRNLRLVVGDDVRELTPEEFVPLADELQSTPFLTWPKIRERLRVGRAGRFTIEGSKGSPNGIQGNTTEIALKKVFGEKWRADLHLTKDVEHAQLDFMQDLETYFGDPIHLFKLLQKPKSKHNPLYPLSKRQAFDVLCESFSTSTTNLSIQAMRRLHKDMLNGLLPHEAKDLQRAELQPEGKCEELPPPPPLRNPRVHRALTELRKVVNALIKKYGMPDLIRLELATELKESKADRDRVSKLTSDNKKLNKQAEEWFRAQPGQAGSQVSRKDKIKYRLWLQQREICPYCLENIGSTDLLNDTADIDHVLPIRRSGDDSISNKVLAHRACNARKGDRLPAEVWKPGTKEAKDRLAVIKKTGNRALLRKFQMEEVDDDFVARQLQDTRYITKEAVKYLKQLKMAGIEWGEDKLTVWPTNGQATGFLRRVWELNDLLPPLLTKKEVKAIEEANENGDGAEAEEIKRKNRNDHRHHAIDAIVVALTNPKRFKAAVEAYRGPKEHRPKSKANLYKPDKALIRTVINKAITSHAVNKGIRGALHDGSYYGRKELNGTILYVRRISVKELLKPEAKKPKLEETRKQIEERVYDPDLKRALLQRLSMGDWEEAFGSGNVQILNGRGQKMQVATVRVRHPKRSDDSTINIDIPGEKDSSHRYVAPESNHHAEIIRSPKGRLVHRVVTMIDAARALRSREDGKGSPYGLKVRSGETLLMCISKDESIEFNDQPMRVASTTSDCIWLRPPNDARTANEHESLRIRGDSLAKLGRKLSASPLGELTPTDAP</sequence>
<evidence type="ECO:0000256" key="11">
    <source>
        <dbReference type="ARBA" id="ARBA00046380"/>
    </source>
</evidence>
<evidence type="ECO:0000256" key="8">
    <source>
        <dbReference type="ARBA" id="ARBA00023118"/>
    </source>
</evidence>
<dbReference type="PROSITE" id="PS51749">
    <property type="entry name" value="HNH_CAS9"/>
    <property type="match status" value="1"/>
</dbReference>
<keyword evidence="10" id="KW-0464">Manganese</keyword>
<evidence type="ECO:0000256" key="9">
    <source>
        <dbReference type="ARBA" id="ARBA00023125"/>
    </source>
</evidence>
<dbReference type="SMART" id="SM00507">
    <property type="entry name" value="HNHc"/>
    <property type="match status" value="1"/>
</dbReference>
<dbReference type="GO" id="GO:0003677">
    <property type="term" value="F:DNA binding"/>
    <property type="evidence" value="ECO:0007669"/>
    <property type="project" value="UniProtKB-UniRule"/>
</dbReference>
<keyword evidence="5 12" id="KW-0378">Hydrolase</keyword>
<keyword evidence="6 12" id="KW-0460">Magnesium</keyword>
<dbReference type="InterPro" id="IPR028629">
    <property type="entry name" value="Cas9"/>
</dbReference>
<dbReference type="GO" id="GO:0043571">
    <property type="term" value="P:maintenance of CRISPR repeat elements"/>
    <property type="evidence" value="ECO:0007669"/>
    <property type="project" value="UniProtKB-UniRule"/>
</dbReference>
<feature type="binding site" evidence="12">
    <location>
        <position position="575"/>
    </location>
    <ligand>
        <name>Mg(2+)</name>
        <dbReference type="ChEBI" id="CHEBI:18420"/>
        <label>1</label>
    </ligand>
</feature>
<evidence type="ECO:0000256" key="3">
    <source>
        <dbReference type="ARBA" id="ARBA00022723"/>
    </source>
</evidence>
<dbReference type="Pfam" id="PF18541">
    <property type="entry name" value="RuvC_III"/>
    <property type="match status" value="1"/>
</dbReference>
<dbReference type="GO" id="GO:0046872">
    <property type="term" value="F:metal ion binding"/>
    <property type="evidence" value="ECO:0007669"/>
    <property type="project" value="UniProtKB-UniRule"/>
</dbReference>
<evidence type="ECO:0000259" key="14">
    <source>
        <dbReference type="PROSITE" id="PS51749"/>
    </source>
</evidence>
<dbReference type="InterPro" id="IPR036397">
    <property type="entry name" value="RNaseH_sf"/>
</dbReference>
<evidence type="ECO:0000256" key="5">
    <source>
        <dbReference type="ARBA" id="ARBA00022801"/>
    </source>
</evidence>
<gene>
    <name evidence="12" type="primary">cas9</name>
    <name evidence="15" type="ORF">NPRO_14320</name>
</gene>
<dbReference type="Pfam" id="PF13395">
    <property type="entry name" value="HNH_4"/>
    <property type="match status" value="1"/>
</dbReference>
<dbReference type="EMBL" id="AP021858">
    <property type="protein sequence ID" value="BBO23837.1"/>
    <property type="molecule type" value="Genomic_DNA"/>
</dbReference>
<evidence type="ECO:0000256" key="10">
    <source>
        <dbReference type="ARBA" id="ARBA00023211"/>
    </source>
</evidence>
<evidence type="ECO:0000256" key="7">
    <source>
        <dbReference type="ARBA" id="ARBA00022884"/>
    </source>
</evidence>
<keyword evidence="8 12" id="KW-0051">Antiviral defense</keyword>
<dbReference type="KEGG" id="npy:NPRO_14320"/>
<evidence type="ECO:0000256" key="13">
    <source>
        <dbReference type="SAM" id="MobiDB-lite"/>
    </source>
</evidence>
<organism evidence="15 16">
    <name type="scientific">Candidatus Nitrosymbiomonas proteolyticus</name>
    <dbReference type="NCBI Taxonomy" id="2608984"/>
    <lineage>
        <taxon>Bacteria</taxon>
        <taxon>Bacillati</taxon>
        <taxon>Armatimonadota</taxon>
        <taxon>Armatimonadota incertae sedis</taxon>
        <taxon>Candidatus Nitrosymbiomonas</taxon>
    </lineage>
</organism>
<feature type="region of interest" description="Disordered" evidence="13">
    <location>
        <begin position="980"/>
        <end position="1003"/>
    </location>
</feature>
<comment type="domain">
    <text evidence="12">Has 2 endonuclease domains. The discontinuous RuvC-like domain cleaves the target DNA noncomplementary to crRNA while the HNH nuclease domain cleaves the target DNA complementary to crRNA.</text>
</comment>
<dbReference type="EC" id="3.1.-.-" evidence="12"/>
<evidence type="ECO:0000256" key="4">
    <source>
        <dbReference type="ARBA" id="ARBA00022759"/>
    </source>
</evidence>
<dbReference type="GO" id="GO:0004519">
    <property type="term" value="F:endonuclease activity"/>
    <property type="evidence" value="ECO:0007669"/>
    <property type="project" value="UniProtKB-UniRule"/>
</dbReference>
<dbReference type="GO" id="GO:0016787">
    <property type="term" value="F:hydrolase activity"/>
    <property type="evidence" value="ECO:0007669"/>
    <property type="project" value="UniProtKB-KW"/>
</dbReference>
<feature type="binding site" evidence="12">
    <location>
        <position position="579"/>
    </location>
    <ligand>
        <name>Mg(2+)</name>
        <dbReference type="ChEBI" id="CHEBI:18420"/>
        <label>2</label>
    </ligand>
</feature>
<evidence type="ECO:0000313" key="15">
    <source>
        <dbReference type="EMBL" id="BBO23837.1"/>
    </source>
</evidence>
<comment type="function">
    <text evidence="12">CRISPR (clustered regularly interspaced short palindromic repeat) is an adaptive immune system that provides protection against mobile genetic elements (viruses, transposable elements and conjugative plasmids). CRISPR clusters contain spacers, sequences complementary to antecedent mobile elements, and target invading nucleic acids. CRISPR clusters are transcribed and processed into CRISPR RNA (crRNA). In type II CRISPR systems correct processing of pre-crRNA requires a trans-encoded small RNA (tracrRNA), endogenous ribonuclease 3 (rnc) and this protein. The tracrRNA serves as a guide for ribonuclease 3-aided processing of pre-crRNA. Subsequently Cas9/crRNA/tracrRNA endonucleolytically cleaves linear or circular dsDNA target complementary to the spacer; Cas9 is inactive in the absence of the 2 guide RNAs (gRNA). Cas9 recognizes the protospacer adjacent motif (PAM) in the CRISPR repeat sequences to help distinguish self versus nonself, as targets within the bacterial CRISPR locus do not have PAMs. PAM recognition is also required for catalytic activity.</text>
</comment>
<feature type="binding site" evidence="12">
    <location>
        <position position="9"/>
    </location>
    <ligand>
        <name>Mg(2+)</name>
        <dbReference type="ChEBI" id="CHEBI:18420"/>
        <label>2</label>
    </ligand>
</feature>
<feature type="binding site" evidence="12">
    <location>
        <position position="823"/>
    </location>
    <ligand>
        <name>Mg(2+)</name>
        <dbReference type="ChEBI" id="CHEBI:18420"/>
        <label>2</label>
    </ligand>
</feature>
<feature type="binding site" evidence="12">
    <location>
        <position position="579"/>
    </location>
    <ligand>
        <name>Mg(2+)</name>
        <dbReference type="ChEBI" id="CHEBI:18420"/>
        <label>1</label>
    </ligand>
</feature>
<keyword evidence="2 12" id="KW-0540">Nuclease</keyword>
<feature type="domain" description="HNH Cas9-type" evidence="14">
    <location>
        <begin position="583"/>
        <end position="733"/>
    </location>
</feature>
<dbReference type="AlphaFoldDB" id="A0A809S4U3"/>
<evidence type="ECO:0000313" key="16">
    <source>
        <dbReference type="Proteomes" id="UP000662873"/>
    </source>
</evidence>
<dbReference type="InterPro" id="IPR033114">
    <property type="entry name" value="HNH_CAS9"/>
</dbReference>
<feature type="active site" description="Proton acceptor for HNH nuclease domain" evidence="12">
    <location>
        <position position="658"/>
    </location>
</feature>
<evidence type="ECO:0000256" key="2">
    <source>
        <dbReference type="ARBA" id="ARBA00022722"/>
    </source>
</evidence>
<comment type="cofactor">
    <cofactor evidence="1 12">
        <name>Mg(2+)</name>
        <dbReference type="ChEBI" id="CHEBI:18420"/>
    </cofactor>
</comment>
<keyword evidence="9 12" id="KW-0238">DNA-binding</keyword>
<dbReference type="Gene3D" id="3.30.420.10">
    <property type="entry name" value="Ribonuclease H-like superfamily/Ribonuclease H"/>
    <property type="match status" value="3"/>
</dbReference>
<dbReference type="HAMAP" id="MF_01480">
    <property type="entry name" value="Cas9"/>
    <property type="match status" value="1"/>
</dbReference>
<feature type="binding site" evidence="12">
    <location>
        <position position="9"/>
    </location>
    <ligand>
        <name>Mg(2+)</name>
        <dbReference type="ChEBI" id="CHEBI:18420"/>
        <label>1</label>
    </ligand>
</feature>
<accession>A0A809S4U3</accession>
<keyword evidence="7 12" id="KW-0694">RNA-binding</keyword>
<feature type="active site" description="For RuvC-like nuclease domain" evidence="12">
    <location>
        <position position="9"/>
    </location>
</feature>
<evidence type="ECO:0000256" key="12">
    <source>
        <dbReference type="HAMAP-Rule" id="MF_01480"/>
    </source>
</evidence>
<reference evidence="15" key="1">
    <citation type="journal article" name="DNA Res.">
        <title>The physiological potential of anammox bacteria as revealed by their core genome structure.</title>
        <authorList>
            <person name="Okubo T."/>
            <person name="Toyoda A."/>
            <person name="Fukuhara K."/>
            <person name="Uchiyama I."/>
            <person name="Harigaya Y."/>
            <person name="Kuroiwa M."/>
            <person name="Suzuki T."/>
            <person name="Murakami Y."/>
            <person name="Suwa Y."/>
            <person name="Takami H."/>
        </authorList>
    </citation>
    <scope>NUCLEOTIDE SEQUENCE</scope>
    <source>
        <strain evidence="15">317325-2</strain>
    </source>
</reference>
<comment type="similarity">
    <text evidence="12">Belongs to the CRISPR-associated Cas9 family.</text>
</comment>
<dbReference type="GO" id="GO:0003723">
    <property type="term" value="F:RNA binding"/>
    <property type="evidence" value="ECO:0007669"/>
    <property type="project" value="UniProtKB-UniRule"/>
</dbReference>
<dbReference type="Proteomes" id="UP000662873">
    <property type="component" value="Chromosome"/>
</dbReference>
<dbReference type="GO" id="GO:0051607">
    <property type="term" value="P:defense response to virus"/>
    <property type="evidence" value="ECO:0007669"/>
    <property type="project" value="UniProtKB-UniRule"/>
</dbReference>
<keyword evidence="4 12" id="KW-0255">Endonuclease</keyword>
<comment type="subunit">
    <text evidence="11 12">Monomer. Binds crRNA and tracrRNA.</text>
</comment>
<protein>
    <recommendedName>
        <fullName evidence="12">CRISPR-associated endonuclease Cas9</fullName>
        <ecNumber evidence="12">3.1.-.-</ecNumber>
    </recommendedName>
</protein>
<dbReference type="NCBIfam" id="TIGR01865">
    <property type="entry name" value="cas_Csn1"/>
    <property type="match status" value="1"/>
</dbReference>